<dbReference type="Proteomes" id="UP000297348">
    <property type="component" value="Unassembled WGS sequence"/>
</dbReference>
<dbReference type="EMBL" id="RKLX01000008">
    <property type="protein sequence ID" value="TGD18993.1"/>
    <property type="molecule type" value="Genomic_DNA"/>
</dbReference>
<sequence>MRKLYLDQKIWSVREKFTIYDDREQPVYRAQGSLFKIPKHFDILDLQDHVVASVTKRPLHFLSSFDLEIGGQPVATIQKQFSLVKPRYELVAAGLSVTGDFWDMNFTVSRYGQVIGTVAKRWFSVGDKYEITIQDDTDSLLLVGLVLAIDYVKRQAQAAANSSSTGN</sequence>
<comment type="caution">
    <text evidence="2">The sequence shown here is derived from an EMBL/GenBank/DDBJ whole genome shotgun (WGS) entry which is preliminary data.</text>
</comment>
<dbReference type="InterPro" id="IPR025659">
    <property type="entry name" value="Tubby-like_C"/>
</dbReference>
<dbReference type="Pfam" id="PF04525">
    <property type="entry name" value="LOR"/>
    <property type="match status" value="1"/>
</dbReference>
<dbReference type="RefSeq" id="WP_135367883.1">
    <property type="nucleotide sequence ID" value="NZ_RKLX01000008.1"/>
</dbReference>
<dbReference type="SUPFAM" id="SSF54518">
    <property type="entry name" value="Tubby C-terminal domain-like"/>
    <property type="match status" value="1"/>
</dbReference>
<protein>
    <recommendedName>
        <fullName evidence="4">LURP-one-related family protein</fullName>
    </recommendedName>
</protein>
<dbReference type="InterPro" id="IPR007612">
    <property type="entry name" value="LOR"/>
</dbReference>
<evidence type="ECO:0008006" key="4">
    <source>
        <dbReference type="Google" id="ProtNLM"/>
    </source>
</evidence>
<dbReference type="AlphaFoldDB" id="A0A4Z0JBS4"/>
<keyword evidence="3" id="KW-1185">Reference proteome</keyword>
<accession>A0A4Z0JBS4</accession>
<comment type="similarity">
    <text evidence="1">Belongs to the LOR family.</text>
</comment>
<evidence type="ECO:0000313" key="2">
    <source>
        <dbReference type="EMBL" id="TGD18993.1"/>
    </source>
</evidence>
<organism evidence="2 3">
    <name type="scientific">Levilactobacillus suantsaiihabitans</name>
    <dbReference type="NCBI Taxonomy" id="2487722"/>
    <lineage>
        <taxon>Bacteria</taxon>
        <taxon>Bacillati</taxon>
        <taxon>Bacillota</taxon>
        <taxon>Bacilli</taxon>
        <taxon>Lactobacillales</taxon>
        <taxon>Lactobacillaceae</taxon>
        <taxon>Levilactobacillus</taxon>
    </lineage>
</organism>
<evidence type="ECO:0000256" key="1">
    <source>
        <dbReference type="ARBA" id="ARBA00005437"/>
    </source>
</evidence>
<dbReference type="OrthoDB" id="652307at2"/>
<gene>
    <name evidence="2" type="ORF">EGT51_06240</name>
</gene>
<dbReference type="Gene3D" id="2.40.160.200">
    <property type="entry name" value="LURP1-related"/>
    <property type="match status" value="1"/>
</dbReference>
<proteinExistence type="inferred from homology"/>
<name>A0A4Z0JBS4_9LACO</name>
<evidence type="ECO:0000313" key="3">
    <source>
        <dbReference type="Proteomes" id="UP000297348"/>
    </source>
</evidence>
<reference evidence="2 3" key="1">
    <citation type="submission" date="2018-10" db="EMBL/GenBank/DDBJ databases">
        <title>Lactobacillus sp. R7 and Lactobacillus sp. R19 isolated from fermented mustard green product of Taiwan.</title>
        <authorList>
            <person name="Lin S.-T."/>
        </authorList>
    </citation>
    <scope>NUCLEOTIDE SEQUENCE [LARGE SCALE GENOMIC DNA]</scope>
    <source>
        <strain evidence="2 3">BCRC 81129</strain>
    </source>
</reference>
<dbReference type="InterPro" id="IPR038595">
    <property type="entry name" value="LOR_sf"/>
</dbReference>